<sequence>MGFPPKIKVQALVASARHCCACHKAARRKIEVHHIVPYAISKDNSFENAIPLCYDCHDQASHYNNNEPKGNKYSPQELRKHRDNWYKIVSAGKVKYFDVEEYNKRHLPVFQEMNKVVERGYSYLLSNDLISFNQSEEKEIDRVFNNLILNRFSLIKGNPAIGKTVFAIKIAERFRDVNYTVLYHSFKYHRFSSNDIINSLNNMRDENILFIIDDSHLDLETASKIKYYFVDNYSPCSFLFLSRNISDHLDFTSMFNNSFFDEFEENNANLEVIKFSKKIENIIKKYQRYYSKKYSRPFYVGSNAKIVRHVGDNLIALKAYLDLWEYEETLSKIGKEKMLREFYKKQYHKLDDATIKCLNIYLSLYSHEIPFEVIPEYEKETLVLERNGIIFRYNHTLYFEHSKTTNLYLESYYKFSVKRVDKEFDTLPSFIDSNLKEYLKLFEDNQYPDNTHHIITYFLSRGKAHKDLLSNKGIENIILKYYSRCTVSETLVFLNRISIYAPKLFTQYFNELILSSGVSKKYLSNDMFAFFYASFRRNLKPSGNDSYIINLFNYEEIRDFFKNANLTGFKQGVAFLYNIGEKSLALNLLRDCDDSLILGKIYNSNISEISHFFNYIHKKNELRGLNLLKTLINSSEFYLKLNEMIISSVNLSELLEAIDRFKNDLLWVFSKKYHLDSFKMAEGINERNIKFFLNSFHLYYKLYPISSFKILMQIRPEVYISWSKKIIKFSNKSYKHIVVLLIGAHYKQIEEATSVLVHDMIENMTRVRSCLDFNQYSRVLFIMSNYFDMRGFVNELDKQNQSVLKQKIGNLKEFSGVQESILLLDKILPGQKQIFNDWLKQNRASYVELE</sequence>
<keyword evidence="2" id="KW-0255">Endonuclease</keyword>
<comment type="caution">
    <text evidence="2">The sequence shown here is derived from an EMBL/GenBank/DDBJ whole genome shotgun (WGS) entry which is preliminary data.</text>
</comment>
<keyword evidence="3" id="KW-1185">Reference proteome</keyword>
<accession>A0ABV8JSY3</accession>
<organism evidence="2 3">
    <name type="scientific">Euzebyella saccharophila</name>
    <dbReference type="NCBI Taxonomy" id="679664"/>
    <lineage>
        <taxon>Bacteria</taxon>
        <taxon>Pseudomonadati</taxon>
        <taxon>Bacteroidota</taxon>
        <taxon>Flavobacteriia</taxon>
        <taxon>Flavobacteriales</taxon>
        <taxon>Flavobacteriaceae</taxon>
        <taxon>Euzebyella</taxon>
    </lineage>
</organism>
<keyword evidence="2" id="KW-0540">Nuclease</keyword>
<evidence type="ECO:0000313" key="2">
    <source>
        <dbReference type="EMBL" id="MFC4096741.1"/>
    </source>
</evidence>
<keyword evidence="2" id="KW-0378">Hydrolase</keyword>
<dbReference type="RefSeq" id="WP_192461488.1">
    <property type="nucleotide sequence ID" value="NZ_JACYFJ010000002.1"/>
</dbReference>
<dbReference type="SMART" id="SM00507">
    <property type="entry name" value="HNHc"/>
    <property type="match status" value="1"/>
</dbReference>
<reference evidence="3" key="1">
    <citation type="journal article" date="2019" name="Int. J. Syst. Evol. Microbiol.">
        <title>The Global Catalogue of Microorganisms (GCM) 10K type strain sequencing project: providing services to taxonomists for standard genome sequencing and annotation.</title>
        <authorList>
            <consortium name="The Broad Institute Genomics Platform"/>
            <consortium name="The Broad Institute Genome Sequencing Center for Infectious Disease"/>
            <person name="Wu L."/>
            <person name="Ma J."/>
        </authorList>
    </citation>
    <scope>NUCLEOTIDE SEQUENCE [LARGE SCALE GENOMIC DNA]</scope>
    <source>
        <strain evidence="3">CECT 7477</strain>
    </source>
</reference>
<dbReference type="Gene3D" id="1.10.30.50">
    <property type="match status" value="1"/>
</dbReference>
<feature type="domain" description="HNH nuclease" evidence="1">
    <location>
        <begin position="8"/>
        <end position="58"/>
    </location>
</feature>
<protein>
    <submittedName>
        <fullName evidence="2">HNH endonuclease</fullName>
    </submittedName>
</protein>
<dbReference type="CDD" id="cd00085">
    <property type="entry name" value="HNHc"/>
    <property type="match status" value="1"/>
</dbReference>
<dbReference type="EMBL" id="JBHSAW010000010">
    <property type="protein sequence ID" value="MFC4096741.1"/>
    <property type="molecule type" value="Genomic_DNA"/>
</dbReference>
<dbReference type="Proteomes" id="UP001595814">
    <property type="component" value="Unassembled WGS sequence"/>
</dbReference>
<dbReference type="GO" id="GO:0004519">
    <property type="term" value="F:endonuclease activity"/>
    <property type="evidence" value="ECO:0007669"/>
    <property type="project" value="UniProtKB-KW"/>
</dbReference>
<dbReference type="InterPro" id="IPR027417">
    <property type="entry name" value="P-loop_NTPase"/>
</dbReference>
<dbReference type="SUPFAM" id="SSF52540">
    <property type="entry name" value="P-loop containing nucleoside triphosphate hydrolases"/>
    <property type="match status" value="1"/>
</dbReference>
<gene>
    <name evidence="2" type="ORF">ACFOUT_12710</name>
</gene>
<proteinExistence type="predicted"/>
<dbReference type="InterPro" id="IPR003615">
    <property type="entry name" value="HNH_nuc"/>
</dbReference>
<name>A0ABV8JSY3_9FLAO</name>
<evidence type="ECO:0000313" key="3">
    <source>
        <dbReference type="Proteomes" id="UP001595814"/>
    </source>
</evidence>
<dbReference type="Pfam" id="PF01844">
    <property type="entry name" value="HNH"/>
    <property type="match status" value="1"/>
</dbReference>
<evidence type="ECO:0000259" key="1">
    <source>
        <dbReference type="SMART" id="SM00507"/>
    </source>
</evidence>
<dbReference type="InterPro" id="IPR002711">
    <property type="entry name" value="HNH"/>
</dbReference>